<feature type="region of interest" description="Disordered" evidence="1">
    <location>
        <begin position="58"/>
        <end position="91"/>
    </location>
</feature>
<keyword evidence="3" id="KW-1185">Reference proteome</keyword>
<evidence type="ECO:0000313" key="2">
    <source>
        <dbReference type="EMBL" id="MDT0532319.1"/>
    </source>
</evidence>
<dbReference type="EMBL" id="JAVRFL010000037">
    <property type="protein sequence ID" value="MDT0532319.1"/>
    <property type="molecule type" value="Genomic_DNA"/>
</dbReference>
<comment type="caution">
    <text evidence="2">The sequence shown here is derived from an EMBL/GenBank/DDBJ whole genome shotgun (WGS) entry which is preliminary data.</text>
</comment>
<protein>
    <recommendedName>
        <fullName evidence="4">DUF397 domain-containing protein</fullName>
    </recommendedName>
</protein>
<gene>
    <name evidence="2" type="ORF">RM555_25285</name>
</gene>
<evidence type="ECO:0000256" key="1">
    <source>
        <dbReference type="SAM" id="MobiDB-lite"/>
    </source>
</evidence>
<proteinExistence type="predicted"/>
<evidence type="ECO:0008006" key="4">
    <source>
        <dbReference type="Google" id="ProtNLM"/>
    </source>
</evidence>
<organism evidence="2 3">
    <name type="scientific">Micromonospora reichwaldensis</name>
    <dbReference type="NCBI Taxonomy" id="3075516"/>
    <lineage>
        <taxon>Bacteria</taxon>
        <taxon>Bacillati</taxon>
        <taxon>Actinomycetota</taxon>
        <taxon>Actinomycetes</taxon>
        <taxon>Micromonosporales</taxon>
        <taxon>Micromonosporaceae</taxon>
        <taxon>Micromonospora</taxon>
    </lineage>
</organism>
<name>A0ABU2X296_9ACTN</name>
<feature type="compositionally biased region" description="Low complexity" evidence="1">
    <location>
        <begin position="71"/>
        <end position="91"/>
    </location>
</feature>
<evidence type="ECO:0000313" key="3">
    <source>
        <dbReference type="Proteomes" id="UP001180973"/>
    </source>
</evidence>
<dbReference type="RefSeq" id="WP_311414082.1">
    <property type="nucleotide sequence ID" value="NZ_JAVRFL010000037.1"/>
</dbReference>
<sequence length="91" mass="9803">MTSTDSSLKPQEPRKLVYGHAKAHDCLAFADADTAPEEAGEITAIFSARTWGEARSVPVRHTSNPARAFDTMRSTTSTATTSRSTSTNSTR</sequence>
<accession>A0ABU2X296</accession>
<reference evidence="2" key="1">
    <citation type="submission" date="2023-09" db="EMBL/GenBank/DDBJ databases">
        <title>30 novel species of actinomycetes from the DSMZ collection.</title>
        <authorList>
            <person name="Nouioui I."/>
        </authorList>
    </citation>
    <scope>NUCLEOTIDE SEQUENCE</scope>
    <source>
        <strain evidence="2">DSM 115977</strain>
    </source>
</reference>
<dbReference type="Proteomes" id="UP001180973">
    <property type="component" value="Unassembled WGS sequence"/>
</dbReference>